<evidence type="ECO:0000313" key="1">
    <source>
        <dbReference type="EMBL" id="BDQ62710.1"/>
    </source>
</evidence>
<reference evidence="1" key="1">
    <citation type="submission" date="2022-08" db="EMBL/GenBank/DDBJ databases">
        <title>Molecular epidemiological analysis of five strains of VanD-type vancomycin-resistant Enterococcus faecalis.</title>
        <authorList>
            <person name="Mimura K."/>
            <person name="Hashimoto Y."/>
            <person name="Tomita H."/>
        </authorList>
    </citation>
    <scope>NUCLEOTIDE SEQUENCE</scope>
    <source>
        <strain evidence="1">SVR2332</strain>
    </source>
</reference>
<sequence>MKNFIFKNKRKLKPTIQVAQTECGLCCVRTILEAYGCHKKLTDLRQIKEPGRDGLGLTQLKELLMHMGMDVQTYKIKDLRAFEVVDFPIIAFWKGYHFVCIELFSEKYVIIMDPSIGRIKISINEFQKDFSQYILVAKPNKNFVKVKKNKLDTWKKDYIWPNNMMSLYLGLLMTSIILVI</sequence>
<evidence type="ECO:0000313" key="2">
    <source>
        <dbReference type="Proteomes" id="UP001317613"/>
    </source>
</evidence>
<name>A0AC59HSU5_ENTFL</name>
<dbReference type="Proteomes" id="UP001317613">
    <property type="component" value="Chromosome"/>
</dbReference>
<dbReference type="EMBL" id="AP026729">
    <property type="protein sequence ID" value="BDQ62710.1"/>
    <property type="molecule type" value="Genomic_DNA"/>
</dbReference>
<accession>A0AC59HSU5</accession>
<organism evidence="1 2">
    <name type="scientific">Enterococcus faecalis</name>
    <name type="common">Streptococcus faecalis</name>
    <dbReference type="NCBI Taxonomy" id="1351"/>
    <lineage>
        <taxon>Bacteria</taxon>
        <taxon>Bacillati</taxon>
        <taxon>Bacillota</taxon>
        <taxon>Bacilli</taxon>
        <taxon>Lactobacillales</taxon>
        <taxon>Enterococcaceae</taxon>
        <taxon>Enterococcus</taxon>
    </lineage>
</organism>
<proteinExistence type="predicted"/>
<protein>
    <submittedName>
        <fullName evidence="1">Uncharacterized protein</fullName>
    </submittedName>
</protein>
<gene>
    <name evidence="1" type="ORF">EfsSVR2332_27880</name>
</gene>